<feature type="repeat" description="PPR" evidence="2">
    <location>
        <begin position="524"/>
        <end position="558"/>
    </location>
</feature>
<dbReference type="PANTHER" id="PTHR47926">
    <property type="entry name" value="PENTATRICOPEPTIDE REPEAT-CONTAINING PROTEIN"/>
    <property type="match status" value="1"/>
</dbReference>
<feature type="repeat" description="PPR" evidence="2">
    <location>
        <begin position="321"/>
        <end position="355"/>
    </location>
</feature>
<dbReference type="InterPro" id="IPR011990">
    <property type="entry name" value="TPR-like_helical_dom_sf"/>
</dbReference>
<dbReference type="AlphaFoldDB" id="A0AAV7EVC7"/>
<keyword evidence="4" id="KW-1185">Reference proteome</keyword>
<feature type="repeat" description="PPR" evidence="2">
    <location>
        <begin position="220"/>
        <end position="254"/>
    </location>
</feature>
<protein>
    <recommendedName>
        <fullName evidence="5">Pentatricopeptide repeat-containing protein</fullName>
    </recommendedName>
</protein>
<proteinExistence type="predicted"/>
<dbReference type="Pfam" id="PF01535">
    <property type="entry name" value="PPR"/>
    <property type="match status" value="2"/>
</dbReference>
<evidence type="ECO:0000313" key="4">
    <source>
        <dbReference type="Proteomes" id="UP000825729"/>
    </source>
</evidence>
<dbReference type="GO" id="GO:0009451">
    <property type="term" value="P:RNA modification"/>
    <property type="evidence" value="ECO:0007669"/>
    <property type="project" value="InterPro"/>
</dbReference>
<dbReference type="NCBIfam" id="TIGR00756">
    <property type="entry name" value="PPR"/>
    <property type="match status" value="6"/>
</dbReference>
<dbReference type="EMBL" id="JAINDJ010000003">
    <property type="protein sequence ID" value="KAG9451796.1"/>
    <property type="molecule type" value="Genomic_DNA"/>
</dbReference>
<comment type="caution">
    <text evidence="3">The sequence shown here is derived from an EMBL/GenBank/DDBJ whole genome shotgun (WGS) entry which is preliminary data.</text>
</comment>
<evidence type="ECO:0000256" key="2">
    <source>
        <dbReference type="PROSITE-ProRule" id="PRU00708"/>
    </source>
</evidence>
<dbReference type="PROSITE" id="PS51375">
    <property type="entry name" value="PPR"/>
    <property type="match status" value="4"/>
</dbReference>
<organism evidence="3 4">
    <name type="scientific">Aristolochia fimbriata</name>
    <name type="common">White veined hardy Dutchman's pipe vine</name>
    <dbReference type="NCBI Taxonomy" id="158543"/>
    <lineage>
        <taxon>Eukaryota</taxon>
        <taxon>Viridiplantae</taxon>
        <taxon>Streptophyta</taxon>
        <taxon>Embryophyta</taxon>
        <taxon>Tracheophyta</taxon>
        <taxon>Spermatophyta</taxon>
        <taxon>Magnoliopsida</taxon>
        <taxon>Magnoliidae</taxon>
        <taxon>Piperales</taxon>
        <taxon>Aristolochiaceae</taxon>
        <taxon>Aristolochia</taxon>
    </lineage>
</organism>
<dbReference type="GO" id="GO:0003723">
    <property type="term" value="F:RNA binding"/>
    <property type="evidence" value="ECO:0007669"/>
    <property type="project" value="InterPro"/>
</dbReference>
<feature type="repeat" description="PPR" evidence="2">
    <location>
        <begin position="493"/>
        <end position="523"/>
    </location>
</feature>
<dbReference type="FunFam" id="1.25.40.10:FF:000090">
    <property type="entry name" value="Pentatricopeptide repeat-containing protein, chloroplastic"/>
    <property type="match status" value="1"/>
</dbReference>
<dbReference type="Proteomes" id="UP000825729">
    <property type="component" value="Unassembled WGS sequence"/>
</dbReference>
<evidence type="ECO:0000256" key="1">
    <source>
        <dbReference type="ARBA" id="ARBA00022737"/>
    </source>
</evidence>
<reference evidence="3 4" key="1">
    <citation type="submission" date="2021-07" db="EMBL/GenBank/DDBJ databases">
        <title>The Aristolochia fimbriata genome: insights into angiosperm evolution, floral development and chemical biosynthesis.</title>
        <authorList>
            <person name="Jiao Y."/>
        </authorList>
    </citation>
    <scope>NUCLEOTIDE SEQUENCE [LARGE SCALE GENOMIC DNA]</scope>
    <source>
        <strain evidence="3">IBCAS-2021</strain>
        <tissue evidence="3">Leaf</tissue>
    </source>
</reference>
<dbReference type="Gene3D" id="1.25.40.10">
    <property type="entry name" value="Tetratricopeptide repeat domain"/>
    <property type="match status" value="4"/>
</dbReference>
<evidence type="ECO:0008006" key="5">
    <source>
        <dbReference type="Google" id="ProtNLM"/>
    </source>
</evidence>
<sequence length="711" mass="79515">MQTRKSRDGVDNLLAGGLVSSIGNKNYAEATGNGSEIAGGGTRFRVRSWSTPYELLCLFHGVLLQQLNEKLPGRTFRIERLLILIMSYEGWNRPFGKVNHLYFGISSSLPPVSGRFFIQKWENETEWSSLREDDLELGRFDEALRILTSVSYNTHLCSSFLQLCVDSKAATHGRNLHDHLVRNGHFPTDVHLNTKFIVFYSKMGDVNSARRVFDEMPRRSLVSWTALISGYSQNGYPRKALEIFRTMHRMGLKCNDFAYGSILRACTALVFVKSGEEVHGCALKGGFCGSLFVQSALIDFYSKCGRSEKARFIFESMLVRDVVSWNVVIGGYAAQGLDDEAFGMFREMLSKGMLPDHFTFVGILKACGGSGGLAKVNQIHGVVTKVGLCTHNSVFGSLISAYAKCGSLGNARILYDIMPEKDLISSTTMITNYAQSGKQSDEALQFFRDINQSAVVMDEIIMCSMLNVCADLAYLRLGQQIHALALKKQPFCDTAMSNALINMYAKSGDIKDASQVFYEMESQNVISWTSLITGYGKHGHGEEAISLFNEMLDNGLKPNDVTFLSLLFACSHAGMISKGWQYFHMMIDEYKISPRPEHYSCIVDLLGRGGLLEEAYNLLCSHNVRPNASVWSALLGSCRTYDNKSLGEISARHLFDLEVLDPFPSDLLGRIDFNNLGPFVTGDLVNRYKIEHDSFEVLHWWIVKCYPWITG</sequence>
<accession>A0AAV7EVC7</accession>
<evidence type="ECO:0000313" key="3">
    <source>
        <dbReference type="EMBL" id="KAG9451796.1"/>
    </source>
</evidence>
<dbReference type="PANTHER" id="PTHR47926:SF417">
    <property type="entry name" value="PENTACOTRIPEPTIDE-REPEAT REGION OF PRORP DOMAIN-CONTAINING PROTEIN"/>
    <property type="match status" value="1"/>
</dbReference>
<name>A0AAV7EVC7_ARIFI</name>
<keyword evidence="1" id="KW-0677">Repeat</keyword>
<gene>
    <name evidence="3" type="ORF">H6P81_004700</name>
</gene>
<dbReference type="FunFam" id="1.25.40.10:FF:000381">
    <property type="entry name" value="Pentatricopeptide repeat-containing protein"/>
    <property type="match status" value="1"/>
</dbReference>
<dbReference type="InterPro" id="IPR046960">
    <property type="entry name" value="PPR_At4g14850-like_plant"/>
</dbReference>
<dbReference type="InterPro" id="IPR002885">
    <property type="entry name" value="PPR_rpt"/>
</dbReference>
<dbReference type="Pfam" id="PF13041">
    <property type="entry name" value="PPR_2"/>
    <property type="match status" value="3"/>
</dbReference>
<dbReference type="FunFam" id="1.25.40.10:FF:000031">
    <property type="entry name" value="Pentatricopeptide repeat-containing protein mitochondrial"/>
    <property type="match status" value="1"/>
</dbReference>